<feature type="transmembrane region" description="Helical" evidence="2">
    <location>
        <begin position="220"/>
        <end position="242"/>
    </location>
</feature>
<keyword evidence="2" id="KW-0472">Membrane</keyword>
<sequence>MKLRLDIAAAVASCVASTVNALLVTDGSPCASKCGNVLDSDSPSDMSCSASEYEGSAGVVFERCVNCELTSTYADGSETDLQWMLYNLRYATSFCLFGYPNHTDWDDNPCRTRTACGPLEDAIKLNSLATNVTAYEYCSSWDAGQVSDCNACLENGEQFYGLRNFVTILDAACLQLPETGGVVSIEGDPFSLTQVNITNSTEIGDVSDYEAGSFSIGAKVGVAVAGVLVLLATIGICIVWNGKRRRRAFLRKLEKEHGPGAWPNYHPGGADMFETPISQKPFAGWTDSPLTPSEKQFPKYFSPYSSQYNSPTSAVDAQPQYQWPDKAQAQQMTIGLALGGASDNRNSSPREAGSSSKGKEREEYEMTDVDSRGNEYMPKVPDAPVLHHPGYGRGNPHRLDNDMYQ</sequence>
<gene>
    <name evidence="4" type="ORF">MKZ38_007053</name>
</gene>
<protein>
    <recommendedName>
        <fullName evidence="6">Lpxtg-domain-containing protein</fullName>
    </recommendedName>
</protein>
<proteinExistence type="predicted"/>
<feature type="region of interest" description="Disordered" evidence="1">
    <location>
        <begin position="339"/>
        <end position="405"/>
    </location>
</feature>
<dbReference type="AlphaFoldDB" id="A0AAD5WUC6"/>
<keyword evidence="2" id="KW-0812">Transmembrane</keyword>
<keyword evidence="5" id="KW-1185">Reference proteome</keyword>
<evidence type="ECO:0000256" key="3">
    <source>
        <dbReference type="SAM" id="SignalP"/>
    </source>
</evidence>
<name>A0AAD5WUC6_9PEZI</name>
<evidence type="ECO:0000313" key="5">
    <source>
        <dbReference type="Proteomes" id="UP001201980"/>
    </source>
</evidence>
<accession>A0AAD5WUC6</accession>
<feature type="compositionally biased region" description="Basic and acidic residues" evidence="1">
    <location>
        <begin position="357"/>
        <end position="373"/>
    </location>
</feature>
<organism evidence="4 5">
    <name type="scientific">Zalerion maritima</name>
    <dbReference type="NCBI Taxonomy" id="339359"/>
    <lineage>
        <taxon>Eukaryota</taxon>
        <taxon>Fungi</taxon>
        <taxon>Dikarya</taxon>
        <taxon>Ascomycota</taxon>
        <taxon>Pezizomycotina</taxon>
        <taxon>Sordariomycetes</taxon>
        <taxon>Lulworthiomycetidae</taxon>
        <taxon>Lulworthiales</taxon>
        <taxon>Lulworthiaceae</taxon>
        <taxon>Zalerion</taxon>
    </lineage>
</organism>
<dbReference type="Proteomes" id="UP001201980">
    <property type="component" value="Unassembled WGS sequence"/>
</dbReference>
<evidence type="ECO:0008006" key="6">
    <source>
        <dbReference type="Google" id="ProtNLM"/>
    </source>
</evidence>
<reference evidence="4" key="1">
    <citation type="submission" date="2022-07" db="EMBL/GenBank/DDBJ databases">
        <title>Draft genome sequence of Zalerion maritima ATCC 34329, a (micro)plastics degrading marine fungus.</title>
        <authorList>
            <person name="Paco A."/>
            <person name="Goncalves M.F.M."/>
            <person name="Rocha-Santos T.A.P."/>
            <person name="Alves A."/>
        </authorList>
    </citation>
    <scope>NUCLEOTIDE SEQUENCE</scope>
    <source>
        <strain evidence="4">ATCC 34329</strain>
    </source>
</reference>
<feature type="signal peptide" evidence="3">
    <location>
        <begin position="1"/>
        <end position="21"/>
    </location>
</feature>
<comment type="caution">
    <text evidence="4">The sequence shown here is derived from an EMBL/GenBank/DDBJ whole genome shotgun (WGS) entry which is preliminary data.</text>
</comment>
<feature type="chain" id="PRO_5042060052" description="Lpxtg-domain-containing protein" evidence="3">
    <location>
        <begin position="22"/>
        <end position="405"/>
    </location>
</feature>
<keyword evidence="3" id="KW-0732">Signal</keyword>
<evidence type="ECO:0000256" key="2">
    <source>
        <dbReference type="SAM" id="Phobius"/>
    </source>
</evidence>
<feature type="compositionally biased region" description="Polar residues" evidence="1">
    <location>
        <begin position="343"/>
        <end position="356"/>
    </location>
</feature>
<dbReference type="EMBL" id="JAKWBI020000043">
    <property type="protein sequence ID" value="KAJ2904861.1"/>
    <property type="molecule type" value="Genomic_DNA"/>
</dbReference>
<evidence type="ECO:0000313" key="4">
    <source>
        <dbReference type="EMBL" id="KAJ2904861.1"/>
    </source>
</evidence>
<evidence type="ECO:0000256" key="1">
    <source>
        <dbReference type="SAM" id="MobiDB-lite"/>
    </source>
</evidence>
<keyword evidence="2" id="KW-1133">Transmembrane helix</keyword>